<evidence type="ECO:0000259" key="2">
    <source>
        <dbReference type="Pfam" id="PF00437"/>
    </source>
</evidence>
<dbReference type="EMBL" id="CP034234">
    <property type="protein sequence ID" value="AZK44703.1"/>
    <property type="molecule type" value="Genomic_DNA"/>
</dbReference>
<dbReference type="KEGG" id="eri:EEI45_08310"/>
<reference evidence="3 4" key="1">
    <citation type="journal article" date="2020" name="Int. J. Syst. Evol. Microbiol.">
        <title>Description of Erysipelothrix piscisicarius sp. nov., an emergent fish pathogen, and assessment of virulence using a tiger barb (Puntigrus tetrazona) infection model.</title>
        <authorList>
            <person name="Pomaranski E.K."/>
            <person name="Griffin M.J."/>
            <person name="Camus A.C."/>
            <person name="Armwood A.R."/>
            <person name="Shelley J."/>
            <person name="Waldbieser G.C."/>
            <person name="LaFrentz B.R."/>
            <person name="Garcia J.C."/>
            <person name="Yanong R."/>
            <person name="Soto E."/>
        </authorList>
    </citation>
    <scope>NUCLEOTIDE SEQUENCE [LARGE SCALE GENOMIC DNA]</scope>
    <source>
        <strain evidence="3 4">15TAL0474</strain>
    </source>
</reference>
<dbReference type="Gene3D" id="3.30.450.380">
    <property type="match status" value="1"/>
</dbReference>
<keyword evidence="4" id="KW-1185">Reference proteome</keyword>
<dbReference type="Gene3D" id="3.40.50.300">
    <property type="entry name" value="P-loop containing nucleotide triphosphate hydrolases"/>
    <property type="match status" value="1"/>
</dbReference>
<dbReference type="CDD" id="cd01130">
    <property type="entry name" value="VirB11-like_ATPase"/>
    <property type="match status" value="1"/>
</dbReference>
<dbReference type="InterPro" id="IPR001482">
    <property type="entry name" value="T2SS/T4SS_dom"/>
</dbReference>
<proteinExistence type="inferred from homology"/>
<dbReference type="SUPFAM" id="SSF52540">
    <property type="entry name" value="P-loop containing nucleoside triphosphate hydrolases"/>
    <property type="match status" value="1"/>
</dbReference>
<dbReference type="Pfam" id="PF00437">
    <property type="entry name" value="T2SSE"/>
    <property type="match status" value="1"/>
</dbReference>
<comment type="similarity">
    <text evidence="1">Belongs to the GSP E family.</text>
</comment>
<dbReference type="GO" id="GO:0016887">
    <property type="term" value="F:ATP hydrolysis activity"/>
    <property type="evidence" value="ECO:0007669"/>
    <property type="project" value="InterPro"/>
</dbReference>
<feature type="domain" description="Bacterial type II secretion system protein E" evidence="2">
    <location>
        <begin position="87"/>
        <end position="270"/>
    </location>
</feature>
<dbReference type="PANTHER" id="PTHR30486">
    <property type="entry name" value="TWITCHING MOTILITY PROTEIN PILT"/>
    <property type="match status" value="1"/>
</dbReference>
<dbReference type="InterPro" id="IPR027417">
    <property type="entry name" value="P-loop_NTPase"/>
</dbReference>
<evidence type="ECO:0000256" key="1">
    <source>
        <dbReference type="ARBA" id="ARBA00006611"/>
    </source>
</evidence>
<dbReference type="Proteomes" id="UP000278804">
    <property type="component" value="Chromosome"/>
</dbReference>
<dbReference type="InterPro" id="IPR050921">
    <property type="entry name" value="T4SS_GSP_E_ATPase"/>
</dbReference>
<accession>A0A3Q8S371</accession>
<name>A0A3Q8S371_9FIRM</name>
<sequence length="335" mass="38770">MIYKKRWLNILTSIFDFGPLTPFVEDENITDINFNGVDLWIDDLVRGRLVHRNFSSHEVMWRICSRLSNIVNLPFNQQHPVLETDFNHLRISVIHPSITRFLSVSIRKTTYKLRLSESYIGASSYMSISALKFLKYAVRSKCNILVSGLPGAGKTELIKFLAGYISRDERIITIEDSYELHLKQIYPTLDTVEITVDERFSYSHAIKACLRQRPNWLLLSEVRGAEIVDLLRCISTGASVMSTVHARSAMEIPDRIQQMTPVTEYINEQKIFDAINIGIHIDLKICANGIQRFIREIVVFTREGHYRLYSFKGKRLQAKIPELIKEKAELYGVKW</sequence>
<gene>
    <name evidence="3" type="ORF">EEI45_08310</name>
</gene>
<protein>
    <submittedName>
        <fullName evidence="3">CpaF family protein</fullName>
    </submittedName>
</protein>
<evidence type="ECO:0000313" key="3">
    <source>
        <dbReference type="EMBL" id="AZK44703.1"/>
    </source>
</evidence>
<evidence type="ECO:0000313" key="4">
    <source>
        <dbReference type="Proteomes" id="UP000278804"/>
    </source>
</evidence>
<dbReference type="AlphaFoldDB" id="A0A3Q8S371"/>
<dbReference type="PANTHER" id="PTHR30486:SF6">
    <property type="entry name" value="TYPE IV PILUS RETRACTATION ATPASE PILT"/>
    <property type="match status" value="1"/>
</dbReference>
<organism evidence="3 4">
    <name type="scientific">Erysipelothrix piscisicarius</name>
    <dbReference type="NCBI Taxonomy" id="2485784"/>
    <lineage>
        <taxon>Bacteria</taxon>
        <taxon>Bacillati</taxon>
        <taxon>Bacillota</taxon>
        <taxon>Erysipelotrichia</taxon>
        <taxon>Erysipelotrichales</taxon>
        <taxon>Erysipelotrichaceae</taxon>
        <taxon>Erysipelothrix</taxon>
    </lineage>
</organism>